<evidence type="ECO:0000256" key="2">
    <source>
        <dbReference type="SAM" id="Phobius"/>
    </source>
</evidence>
<feature type="compositionally biased region" description="Low complexity" evidence="1">
    <location>
        <begin position="187"/>
        <end position="200"/>
    </location>
</feature>
<keyword evidence="2" id="KW-1133">Transmembrane helix</keyword>
<feature type="region of interest" description="Disordered" evidence="1">
    <location>
        <begin position="177"/>
        <end position="211"/>
    </location>
</feature>
<keyword evidence="2" id="KW-0472">Membrane</keyword>
<keyword evidence="2" id="KW-0812">Transmembrane</keyword>
<reference evidence="4" key="1">
    <citation type="submission" date="2016-11" db="UniProtKB">
        <authorList>
            <consortium name="WormBaseParasite"/>
        </authorList>
    </citation>
    <scope>IDENTIFICATION</scope>
</reference>
<accession>A0A1I8BL28</accession>
<evidence type="ECO:0000313" key="4">
    <source>
        <dbReference type="WBParaSite" id="MhA1_Contig277.frz3.gene9"/>
    </source>
</evidence>
<feature type="compositionally biased region" description="Basic residues" evidence="1">
    <location>
        <begin position="177"/>
        <end position="186"/>
    </location>
</feature>
<keyword evidence="3" id="KW-1185">Reference proteome</keyword>
<feature type="transmembrane region" description="Helical" evidence="2">
    <location>
        <begin position="128"/>
        <end position="148"/>
    </location>
</feature>
<evidence type="ECO:0000256" key="1">
    <source>
        <dbReference type="SAM" id="MobiDB-lite"/>
    </source>
</evidence>
<protein>
    <submittedName>
        <fullName evidence="4">CX domain-containing protein</fullName>
    </submittedName>
</protein>
<name>A0A1I8BL28_MELHA</name>
<dbReference type="Proteomes" id="UP000095281">
    <property type="component" value="Unplaced"/>
</dbReference>
<feature type="compositionally biased region" description="Acidic residues" evidence="1">
    <location>
        <begin position="267"/>
        <end position="288"/>
    </location>
</feature>
<evidence type="ECO:0000313" key="3">
    <source>
        <dbReference type="Proteomes" id="UP000095281"/>
    </source>
</evidence>
<feature type="region of interest" description="Disordered" evidence="1">
    <location>
        <begin position="247"/>
        <end position="288"/>
    </location>
</feature>
<dbReference type="WBParaSite" id="MhA1_Contig277.frz3.gene9">
    <property type="protein sequence ID" value="MhA1_Contig277.frz3.gene9"/>
    <property type="gene ID" value="MhA1_Contig277.frz3.gene9"/>
</dbReference>
<proteinExistence type="predicted"/>
<organism evidence="3 4">
    <name type="scientific">Meloidogyne hapla</name>
    <name type="common">Root-knot nematode worm</name>
    <dbReference type="NCBI Taxonomy" id="6305"/>
    <lineage>
        <taxon>Eukaryota</taxon>
        <taxon>Metazoa</taxon>
        <taxon>Ecdysozoa</taxon>
        <taxon>Nematoda</taxon>
        <taxon>Chromadorea</taxon>
        <taxon>Rhabditida</taxon>
        <taxon>Tylenchina</taxon>
        <taxon>Tylenchomorpha</taxon>
        <taxon>Tylenchoidea</taxon>
        <taxon>Meloidogynidae</taxon>
        <taxon>Meloidogyninae</taxon>
        <taxon>Meloidogyne</taxon>
    </lineage>
</organism>
<sequence>MVSYINSASSIFNESPSQILKISSVDEHKIVHLISRPTQLYYYYGNGEDDGGEANKNKIGYGSENSQIEIGIGQVCRVKVPSSEVFYIAYEDGIPGGNPFSFIQLFFHCSQYWAWCCGVDCCQLDPTILFIVFCVCILTIACGLHFALRSHLCRSFCIERLLRAGGLIKGRKRVIARKNAQRRKRSGSSSGKSRSSNGSVKGKEERKKLNRVKATGSGIREKLIKKGSVNVAAETCGGGKRCSSGLPQIVVTEPSSGYEPSYRSADCDDEEDEELMYDEEVEEDDEIY</sequence>
<dbReference type="AlphaFoldDB" id="A0A1I8BL28"/>